<sequence>MSRNRRKTTPKKRKGLAITLGLLCLLGIGGFFYIKQSKTSGISSDNLYKVANVKEGSLASATLLSGTVKALSEQYVYYDASKGTSATPTVAVGDQVTEGQQLVQYDTTKAQAEYDAAVRNLNKIGRQIEYLRTYGNLPTTSSSTDENTGETVTTTTPPTPQATASYQQQLQELNDSYANAQGEINKAQAALNETVVTSTVSGTVVAVNNNIDPASKTSQSIVHVTSEGQLQVKGTLTEYDLANIRTGQAVKIKSKVYADKEWTGTISSISNYPNQPSSEGNANGGGGVTYNYTADITGDLGELKQGFTVSVEVVNEKKGFIVPVGAIVTDGDKRYVWVYDENTSKVSKKEVVVGNADARSQEISSGVELGQVVVTNPDSHLKDGQVLESVLSEDTSAEAGATPESGDTGGNSSE</sequence>
<accession>A0A5C5SE69</accession>
<dbReference type="Gene3D" id="2.40.30.170">
    <property type="match status" value="1"/>
</dbReference>
<dbReference type="AlphaFoldDB" id="A0A5C5SE69"/>
<feature type="domain" description="YknX-like barrel-sandwich hybrid" evidence="6">
    <location>
        <begin position="74"/>
        <end position="224"/>
    </location>
</feature>
<reference evidence="9 10" key="1">
    <citation type="submission" date="2019-08" db="EMBL/GenBank/DDBJ databases">
        <authorList>
            <person name="Lei W."/>
        </authorList>
    </citation>
    <scope>NUCLEOTIDE SEQUENCE [LARGE SCALE GENOMIC DNA]</scope>
    <source>
        <strain evidence="9 10">CCUG 66496</strain>
    </source>
</reference>
<evidence type="ECO:0000256" key="1">
    <source>
        <dbReference type="ARBA" id="ARBA00004196"/>
    </source>
</evidence>
<dbReference type="Pfam" id="PF25989">
    <property type="entry name" value="YknX_C"/>
    <property type="match status" value="1"/>
</dbReference>
<evidence type="ECO:0000313" key="9">
    <source>
        <dbReference type="EMBL" id="TWS99079.1"/>
    </source>
</evidence>
<evidence type="ECO:0000256" key="4">
    <source>
        <dbReference type="SAM" id="Coils"/>
    </source>
</evidence>
<proteinExistence type="inferred from homology"/>
<name>A0A5C5SE69_9STRE</name>
<feature type="region of interest" description="Disordered" evidence="5">
    <location>
        <begin position="136"/>
        <end position="161"/>
    </location>
</feature>
<dbReference type="Proteomes" id="UP000317430">
    <property type="component" value="Unassembled WGS sequence"/>
</dbReference>
<dbReference type="RefSeq" id="WP_146566275.1">
    <property type="nucleotide sequence ID" value="NZ_VOHL01000001.1"/>
</dbReference>
<evidence type="ECO:0000259" key="7">
    <source>
        <dbReference type="Pfam" id="PF25989"/>
    </source>
</evidence>
<dbReference type="InterPro" id="IPR050465">
    <property type="entry name" value="UPF0194_transport"/>
</dbReference>
<evidence type="ECO:0000313" key="10">
    <source>
        <dbReference type="Proteomes" id="UP000317430"/>
    </source>
</evidence>
<dbReference type="OrthoDB" id="85226at2"/>
<comment type="subcellular location">
    <subcellularLocation>
        <location evidence="1">Cell envelope</location>
    </subcellularLocation>
</comment>
<dbReference type="SUPFAM" id="SSF111369">
    <property type="entry name" value="HlyD-like secretion proteins"/>
    <property type="match status" value="1"/>
</dbReference>
<dbReference type="Gene3D" id="2.40.420.20">
    <property type="match status" value="1"/>
</dbReference>
<dbReference type="GO" id="GO:0022857">
    <property type="term" value="F:transmembrane transporter activity"/>
    <property type="evidence" value="ECO:0007669"/>
    <property type="project" value="InterPro"/>
</dbReference>
<evidence type="ECO:0000259" key="6">
    <source>
        <dbReference type="Pfam" id="PF25984"/>
    </source>
</evidence>
<organism evidence="9 10">
    <name type="scientific">Streptococcus cuniculipharyngis</name>
    <dbReference type="NCBI Taxonomy" id="1562651"/>
    <lineage>
        <taxon>Bacteria</taxon>
        <taxon>Bacillati</taxon>
        <taxon>Bacillota</taxon>
        <taxon>Bacilli</taxon>
        <taxon>Lactobacillales</taxon>
        <taxon>Streptococcaceae</taxon>
        <taxon>Streptococcus</taxon>
    </lineage>
</organism>
<feature type="region of interest" description="Disordered" evidence="5">
    <location>
        <begin position="391"/>
        <end position="414"/>
    </location>
</feature>
<dbReference type="PANTHER" id="PTHR32347:SF14">
    <property type="entry name" value="EFFLUX SYSTEM COMPONENT YKNX-RELATED"/>
    <property type="match status" value="1"/>
</dbReference>
<dbReference type="GO" id="GO:0030313">
    <property type="term" value="C:cell envelope"/>
    <property type="evidence" value="ECO:0007669"/>
    <property type="project" value="UniProtKB-SubCell"/>
</dbReference>
<protein>
    <submittedName>
        <fullName evidence="9">Efflux RND transporter periplasmic adaptor subunit</fullName>
    </submittedName>
</protein>
<evidence type="ECO:0000259" key="8">
    <source>
        <dbReference type="Pfam" id="PF25990"/>
    </source>
</evidence>
<keyword evidence="10" id="KW-1185">Reference proteome</keyword>
<dbReference type="InterPro" id="IPR058639">
    <property type="entry name" value="BSH_YknX-like"/>
</dbReference>
<evidence type="ECO:0000256" key="2">
    <source>
        <dbReference type="ARBA" id="ARBA00009477"/>
    </source>
</evidence>
<dbReference type="InterPro" id="IPR058637">
    <property type="entry name" value="YknX-like_C"/>
</dbReference>
<feature type="domain" description="YknX-like beta-barrel" evidence="8">
    <location>
        <begin position="230"/>
        <end position="313"/>
    </location>
</feature>
<dbReference type="InterPro" id="IPR006143">
    <property type="entry name" value="RND_pump_MFP"/>
</dbReference>
<gene>
    <name evidence="9" type="ORF">FRX57_02425</name>
</gene>
<evidence type="ECO:0000256" key="3">
    <source>
        <dbReference type="ARBA" id="ARBA00023054"/>
    </source>
</evidence>
<evidence type="ECO:0000256" key="5">
    <source>
        <dbReference type="SAM" id="MobiDB-lite"/>
    </source>
</evidence>
<dbReference type="GO" id="GO:0016020">
    <property type="term" value="C:membrane"/>
    <property type="evidence" value="ECO:0007669"/>
    <property type="project" value="InterPro"/>
</dbReference>
<dbReference type="EMBL" id="VOHL01000001">
    <property type="protein sequence ID" value="TWS99079.1"/>
    <property type="molecule type" value="Genomic_DNA"/>
</dbReference>
<feature type="coiled-coil region" evidence="4">
    <location>
        <begin position="163"/>
        <end position="190"/>
    </location>
</feature>
<dbReference type="Pfam" id="PF25990">
    <property type="entry name" value="Beta-barrel_YknX"/>
    <property type="match status" value="1"/>
</dbReference>
<keyword evidence="3 4" id="KW-0175">Coiled coil</keyword>
<comment type="caution">
    <text evidence="9">The sequence shown here is derived from an EMBL/GenBank/DDBJ whole genome shotgun (WGS) entry which is preliminary data.</text>
</comment>
<dbReference type="Pfam" id="PF25984">
    <property type="entry name" value="BSH_YknX"/>
    <property type="match status" value="1"/>
</dbReference>
<feature type="compositionally biased region" description="Polar residues" evidence="5">
    <location>
        <begin position="136"/>
        <end position="146"/>
    </location>
</feature>
<feature type="domain" description="YknX-like C-terminal permuted SH3-like" evidence="7">
    <location>
        <begin position="322"/>
        <end position="386"/>
    </location>
</feature>
<dbReference type="InterPro" id="IPR058636">
    <property type="entry name" value="Beta-barrel_YknX"/>
</dbReference>
<dbReference type="PANTHER" id="PTHR32347">
    <property type="entry name" value="EFFLUX SYSTEM COMPONENT YKNX-RELATED"/>
    <property type="match status" value="1"/>
</dbReference>
<comment type="similarity">
    <text evidence="2">Belongs to the membrane fusion protein (MFP) (TC 8.A.1) family.</text>
</comment>
<dbReference type="NCBIfam" id="TIGR01730">
    <property type="entry name" value="RND_mfp"/>
    <property type="match status" value="1"/>
</dbReference>